<dbReference type="InterPro" id="IPR011712">
    <property type="entry name" value="Sig_transdc_His_kin_sub3_dim/P"/>
</dbReference>
<keyword evidence="12" id="KW-1185">Reference proteome</keyword>
<keyword evidence="6 11" id="KW-0418">Kinase</keyword>
<dbReference type="CDD" id="cd16917">
    <property type="entry name" value="HATPase_UhpB-NarQ-NarX-like"/>
    <property type="match status" value="1"/>
</dbReference>
<feature type="transmembrane region" description="Helical" evidence="9">
    <location>
        <begin position="20"/>
        <end position="38"/>
    </location>
</feature>
<evidence type="ECO:0000256" key="2">
    <source>
        <dbReference type="ARBA" id="ARBA00012438"/>
    </source>
</evidence>
<evidence type="ECO:0000256" key="1">
    <source>
        <dbReference type="ARBA" id="ARBA00000085"/>
    </source>
</evidence>
<dbReference type="InterPro" id="IPR050482">
    <property type="entry name" value="Sensor_HK_TwoCompSys"/>
</dbReference>
<evidence type="ECO:0000313" key="12">
    <source>
        <dbReference type="Proteomes" id="UP001595868"/>
    </source>
</evidence>
<dbReference type="Pfam" id="PF07730">
    <property type="entry name" value="HisKA_3"/>
    <property type="match status" value="1"/>
</dbReference>
<reference evidence="12" key="1">
    <citation type="journal article" date="2019" name="Int. J. Syst. Evol. Microbiol.">
        <title>The Global Catalogue of Microorganisms (GCM) 10K type strain sequencing project: providing services to taxonomists for standard genome sequencing and annotation.</title>
        <authorList>
            <consortium name="The Broad Institute Genomics Platform"/>
            <consortium name="The Broad Institute Genome Sequencing Center for Infectious Disease"/>
            <person name="Wu L."/>
            <person name="Ma J."/>
        </authorList>
    </citation>
    <scope>NUCLEOTIDE SEQUENCE [LARGE SCALE GENOMIC DNA]</scope>
    <source>
        <strain evidence="12">2902at01</strain>
    </source>
</reference>
<feature type="domain" description="Signal transduction histidine kinase subgroup 3 dimerisation and phosphoacceptor" evidence="10">
    <location>
        <begin position="190"/>
        <end position="257"/>
    </location>
</feature>
<dbReference type="RefSeq" id="WP_377551166.1">
    <property type="nucleotide sequence ID" value="NZ_JBHSBN010000026.1"/>
</dbReference>
<sequence>MQMPSAVPHPIRRARRPTAWQVECTIGTVMMVAAPLTARTPLPTDVRLTAGVGIVGWLVFLVLDHRRPAAAPFVLGGSALVLAQSMAATDDGTIVIMVCVALAALSAHTRPAPVTIVLATVAVLGSAVLGDVVRARPVAHVGGSASIVLVVVMLGLIRRDYRVKAEHAQRLVEREEHARREHARAAALEERTRIARELHDVLAHSLGSLAIQLEVADGLLDERADVAAALHRIRRARRLVDEGLVEARHAVVALREDVRPLAEALARLAADHQDGGTNRVRMAVLGTVRPVAADAAVALLGAAREALTNAARHATGADVGITLEFRPDAVRLTVRNDPAERPRGPEHGPHGYGLTGMAERLALVGGSLTAGRDGDGWLVAVEVPG</sequence>
<evidence type="ECO:0000256" key="9">
    <source>
        <dbReference type="SAM" id="Phobius"/>
    </source>
</evidence>
<keyword evidence="9" id="KW-0812">Transmembrane</keyword>
<keyword evidence="5" id="KW-0547">Nucleotide-binding</keyword>
<keyword evidence="8" id="KW-0902">Two-component regulatory system</keyword>
<feature type="transmembrane region" description="Helical" evidence="9">
    <location>
        <begin position="44"/>
        <end position="63"/>
    </location>
</feature>
<organism evidence="11 12">
    <name type="scientific">Micromonospora zhanjiangensis</name>
    <dbReference type="NCBI Taxonomy" id="1522057"/>
    <lineage>
        <taxon>Bacteria</taxon>
        <taxon>Bacillati</taxon>
        <taxon>Actinomycetota</taxon>
        <taxon>Actinomycetes</taxon>
        <taxon>Micromonosporales</taxon>
        <taxon>Micromonosporaceae</taxon>
        <taxon>Micromonospora</taxon>
    </lineage>
</organism>
<feature type="transmembrane region" description="Helical" evidence="9">
    <location>
        <begin position="93"/>
        <end position="109"/>
    </location>
</feature>
<dbReference type="GO" id="GO:0016301">
    <property type="term" value="F:kinase activity"/>
    <property type="evidence" value="ECO:0007669"/>
    <property type="project" value="UniProtKB-KW"/>
</dbReference>
<comment type="catalytic activity">
    <reaction evidence="1">
        <text>ATP + protein L-histidine = ADP + protein N-phospho-L-histidine.</text>
        <dbReference type="EC" id="2.7.13.3"/>
    </reaction>
</comment>
<evidence type="ECO:0000256" key="8">
    <source>
        <dbReference type="ARBA" id="ARBA00023012"/>
    </source>
</evidence>
<keyword evidence="3" id="KW-0597">Phosphoprotein</keyword>
<dbReference type="InterPro" id="IPR036890">
    <property type="entry name" value="HATPase_C_sf"/>
</dbReference>
<dbReference type="EMBL" id="JBHSBN010000026">
    <property type="protein sequence ID" value="MFC4109602.1"/>
    <property type="molecule type" value="Genomic_DNA"/>
</dbReference>
<dbReference type="Proteomes" id="UP001595868">
    <property type="component" value="Unassembled WGS sequence"/>
</dbReference>
<gene>
    <name evidence="11" type="ORF">ACFOX0_27175</name>
</gene>
<dbReference type="Gene3D" id="1.20.5.1930">
    <property type="match status" value="1"/>
</dbReference>
<proteinExistence type="predicted"/>
<evidence type="ECO:0000313" key="11">
    <source>
        <dbReference type="EMBL" id="MFC4109602.1"/>
    </source>
</evidence>
<protein>
    <recommendedName>
        <fullName evidence="2">histidine kinase</fullName>
        <ecNumber evidence="2">2.7.13.3</ecNumber>
    </recommendedName>
</protein>
<dbReference type="PANTHER" id="PTHR24421">
    <property type="entry name" value="NITRATE/NITRITE SENSOR PROTEIN NARX-RELATED"/>
    <property type="match status" value="1"/>
</dbReference>
<feature type="transmembrane region" description="Helical" evidence="9">
    <location>
        <begin position="116"/>
        <end position="133"/>
    </location>
</feature>
<comment type="caution">
    <text evidence="11">The sequence shown here is derived from an EMBL/GenBank/DDBJ whole genome shotgun (WGS) entry which is preliminary data.</text>
</comment>
<keyword evidence="7" id="KW-0067">ATP-binding</keyword>
<name>A0ABV8KU72_9ACTN</name>
<evidence type="ECO:0000259" key="10">
    <source>
        <dbReference type="Pfam" id="PF07730"/>
    </source>
</evidence>
<evidence type="ECO:0000256" key="4">
    <source>
        <dbReference type="ARBA" id="ARBA00022679"/>
    </source>
</evidence>
<evidence type="ECO:0000256" key="3">
    <source>
        <dbReference type="ARBA" id="ARBA00022553"/>
    </source>
</evidence>
<dbReference type="SUPFAM" id="SSF55874">
    <property type="entry name" value="ATPase domain of HSP90 chaperone/DNA topoisomerase II/histidine kinase"/>
    <property type="match status" value="1"/>
</dbReference>
<dbReference type="Gene3D" id="3.30.565.10">
    <property type="entry name" value="Histidine kinase-like ATPase, C-terminal domain"/>
    <property type="match status" value="1"/>
</dbReference>
<keyword evidence="9" id="KW-1133">Transmembrane helix</keyword>
<feature type="transmembrane region" description="Helical" evidence="9">
    <location>
        <begin position="70"/>
        <end position="87"/>
    </location>
</feature>
<evidence type="ECO:0000256" key="6">
    <source>
        <dbReference type="ARBA" id="ARBA00022777"/>
    </source>
</evidence>
<dbReference type="PANTHER" id="PTHR24421:SF10">
    <property type="entry name" value="NITRATE_NITRITE SENSOR PROTEIN NARQ"/>
    <property type="match status" value="1"/>
</dbReference>
<keyword evidence="4" id="KW-0808">Transferase</keyword>
<feature type="transmembrane region" description="Helical" evidence="9">
    <location>
        <begin position="139"/>
        <end position="157"/>
    </location>
</feature>
<evidence type="ECO:0000256" key="5">
    <source>
        <dbReference type="ARBA" id="ARBA00022741"/>
    </source>
</evidence>
<keyword evidence="9" id="KW-0472">Membrane</keyword>
<dbReference type="EC" id="2.7.13.3" evidence="2"/>
<accession>A0ABV8KU72</accession>
<evidence type="ECO:0000256" key="7">
    <source>
        <dbReference type="ARBA" id="ARBA00022840"/>
    </source>
</evidence>